<keyword evidence="9 15" id="KW-0648">Protein biosynthesis</keyword>
<comment type="subcellular location">
    <subcellularLocation>
        <location evidence="1">Cytoplasm</location>
    </subcellularLocation>
</comment>
<dbReference type="SUPFAM" id="SSF52374">
    <property type="entry name" value="Nucleotidylyl transferase"/>
    <property type="match status" value="1"/>
</dbReference>
<evidence type="ECO:0000313" key="17">
    <source>
        <dbReference type="EnsemblMetazoa" id="XP_022673334"/>
    </source>
</evidence>
<evidence type="ECO:0000259" key="16">
    <source>
        <dbReference type="SMART" id="SM00836"/>
    </source>
</evidence>
<dbReference type="EnsemblMetazoa" id="XM_022817598">
    <property type="protein sequence ID" value="XP_022673333"/>
    <property type="gene ID" value="LOC111255535"/>
</dbReference>
<dbReference type="EnsemblMetazoa" id="XM_022817600">
    <property type="protein sequence ID" value="XP_022673335"/>
    <property type="gene ID" value="LOC111255535"/>
</dbReference>
<dbReference type="SMART" id="SM00836">
    <property type="entry name" value="DALR_1"/>
    <property type="match status" value="1"/>
</dbReference>
<dbReference type="GO" id="GO:0006420">
    <property type="term" value="P:arginyl-tRNA aminoacylation"/>
    <property type="evidence" value="ECO:0007669"/>
    <property type="project" value="InterPro"/>
</dbReference>
<feature type="domain" description="DALR anticodon binding" evidence="16">
    <location>
        <begin position="435"/>
        <end position="553"/>
    </location>
</feature>
<keyword evidence="10 15" id="KW-0030">Aminoacyl-tRNA synthetase</keyword>
<dbReference type="KEGG" id="vde:111255535"/>
<dbReference type="EC" id="6.1.1.19" evidence="4"/>
<dbReference type="Pfam" id="PF05746">
    <property type="entry name" value="DALR_1"/>
    <property type="match status" value="1"/>
</dbReference>
<dbReference type="RefSeq" id="XP_022673334.1">
    <property type="nucleotide sequence ID" value="XM_022817599.1"/>
</dbReference>
<dbReference type="PRINTS" id="PR01038">
    <property type="entry name" value="TRNASYNTHARG"/>
</dbReference>
<accession>A0A7M7KX49</accession>
<evidence type="ECO:0000256" key="1">
    <source>
        <dbReference type="ARBA" id="ARBA00004496"/>
    </source>
</evidence>
<dbReference type="InterPro" id="IPR008909">
    <property type="entry name" value="DALR_anticod-bd"/>
</dbReference>
<evidence type="ECO:0000256" key="9">
    <source>
        <dbReference type="ARBA" id="ARBA00022917"/>
    </source>
</evidence>
<proteinExistence type="inferred from homology"/>
<sequence length="553" mass="63680">MGVRQRSLRYFGQKLRLAEKLQEQARQQNFSSRSILGCITTTANNVYFRPVRKMETAERLGIRAERLCIKAEPAEVCLKDIANDLFNQKNQRRVYAEIIPNQKIAIDFSSPNIAKPFHVGHLSSTIIGNFICNLKRDIGDEVVGINYLGDWGTQFGLLSAGFQQFGDAKRLKEEPLKHLFEVYVKSNQLAEKDKEFRQKALDDFAKLEMGDKELRKMWFDFRHISLKEYFKIYSKLGVKFDLIQGESSFHIDSQELISTLRKQRFLEENRDLQGLYLSEDTFVPLMKSNGSSLYMTRDICAAISRHKQLNVNTLYYVVDNAQAKHFSDLQKCLDKIMKGSIRIVHVKFGRIKGLSTRDGQVVLLDDLIEEAQLRALKGMQEANTTRVSPEEYDKISLDLALTALYVNMLKTRRQKNETFDWEKCFSLKGDSGISLQYCHARLCSIREANEIEPNYHEEVLDEFLQDSHVCEALILLSQMEECLLRSDATLESSELVQYLFKLGHAINKAVKTARVANEKNFKLAETRLMLFDRLKESLAHGLKLIGARPLTKM</sequence>
<dbReference type="InterPro" id="IPR001412">
    <property type="entry name" value="aa-tRNA-synth_I_CS"/>
</dbReference>
<evidence type="ECO:0000256" key="15">
    <source>
        <dbReference type="RuleBase" id="RU363038"/>
    </source>
</evidence>
<dbReference type="OrthoDB" id="68056at2759"/>
<evidence type="ECO:0000256" key="4">
    <source>
        <dbReference type="ARBA" id="ARBA00012837"/>
    </source>
</evidence>
<dbReference type="Pfam" id="PF00750">
    <property type="entry name" value="tRNA-synt_1d"/>
    <property type="match status" value="1"/>
</dbReference>
<dbReference type="PANTHER" id="PTHR11956:SF11">
    <property type="entry name" value="ARGININE--TRNA LIGASE, MITOCHONDRIAL-RELATED"/>
    <property type="match status" value="1"/>
</dbReference>
<reference evidence="17" key="1">
    <citation type="submission" date="2021-01" db="UniProtKB">
        <authorList>
            <consortium name="EnsemblMetazoa"/>
        </authorList>
    </citation>
    <scope>IDENTIFICATION</scope>
</reference>
<dbReference type="RefSeq" id="XP_022673332.1">
    <property type="nucleotide sequence ID" value="XM_022817597.1"/>
</dbReference>
<dbReference type="GO" id="GO:0004814">
    <property type="term" value="F:arginine-tRNA ligase activity"/>
    <property type="evidence" value="ECO:0007669"/>
    <property type="project" value="UniProtKB-EC"/>
</dbReference>
<dbReference type="PROSITE" id="PS00178">
    <property type="entry name" value="AA_TRNA_LIGASE_I"/>
    <property type="match status" value="1"/>
</dbReference>
<evidence type="ECO:0000313" key="18">
    <source>
        <dbReference type="Proteomes" id="UP000594260"/>
    </source>
</evidence>
<dbReference type="Gene3D" id="3.40.50.620">
    <property type="entry name" value="HUPs"/>
    <property type="match status" value="1"/>
</dbReference>
<dbReference type="GO" id="GO:0005524">
    <property type="term" value="F:ATP binding"/>
    <property type="evidence" value="ECO:0007669"/>
    <property type="project" value="UniProtKB-KW"/>
</dbReference>
<evidence type="ECO:0000256" key="14">
    <source>
        <dbReference type="ARBA" id="ARBA00049595"/>
    </source>
</evidence>
<dbReference type="InterPro" id="IPR001278">
    <property type="entry name" value="Arg-tRNA-ligase"/>
</dbReference>
<evidence type="ECO:0000256" key="5">
    <source>
        <dbReference type="ARBA" id="ARBA00022490"/>
    </source>
</evidence>
<keyword evidence="8 15" id="KW-0067">ATP-binding</keyword>
<dbReference type="EnsemblMetazoa" id="XM_022817597">
    <property type="protein sequence ID" value="XP_022673332"/>
    <property type="gene ID" value="LOC111255535"/>
</dbReference>
<dbReference type="EnsemblMetazoa" id="XM_022817599">
    <property type="protein sequence ID" value="XP_022673334"/>
    <property type="gene ID" value="LOC111255535"/>
</dbReference>
<evidence type="ECO:0000256" key="7">
    <source>
        <dbReference type="ARBA" id="ARBA00022741"/>
    </source>
</evidence>
<keyword evidence="5" id="KW-0963">Cytoplasm</keyword>
<comment type="catalytic activity">
    <reaction evidence="13">
        <text>tRNA(Arg) + L-arginine + ATP = L-arginyl-tRNA(Arg) + AMP + diphosphate</text>
        <dbReference type="Rhea" id="RHEA:20301"/>
        <dbReference type="Rhea" id="RHEA-COMP:9658"/>
        <dbReference type="Rhea" id="RHEA-COMP:9673"/>
        <dbReference type="ChEBI" id="CHEBI:30616"/>
        <dbReference type="ChEBI" id="CHEBI:32682"/>
        <dbReference type="ChEBI" id="CHEBI:33019"/>
        <dbReference type="ChEBI" id="CHEBI:78442"/>
        <dbReference type="ChEBI" id="CHEBI:78513"/>
        <dbReference type="ChEBI" id="CHEBI:456215"/>
        <dbReference type="EC" id="6.1.1.19"/>
    </reaction>
</comment>
<dbReference type="RefSeq" id="XP_022673333.1">
    <property type="nucleotide sequence ID" value="XM_022817598.1"/>
</dbReference>
<dbReference type="InterPro" id="IPR014729">
    <property type="entry name" value="Rossmann-like_a/b/a_fold"/>
</dbReference>
<organism evidence="17 18">
    <name type="scientific">Varroa destructor</name>
    <name type="common">Honeybee mite</name>
    <dbReference type="NCBI Taxonomy" id="109461"/>
    <lineage>
        <taxon>Eukaryota</taxon>
        <taxon>Metazoa</taxon>
        <taxon>Ecdysozoa</taxon>
        <taxon>Arthropoda</taxon>
        <taxon>Chelicerata</taxon>
        <taxon>Arachnida</taxon>
        <taxon>Acari</taxon>
        <taxon>Parasitiformes</taxon>
        <taxon>Mesostigmata</taxon>
        <taxon>Gamasina</taxon>
        <taxon>Dermanyssoidea</taxon>
        <taxon>Varroidae</taxon>
        <taxon>Varroa</taxon>
    </lineage>
</organism>
<dbReference type="GO" id="GO:0032543">
    <property type="term" value="P:mitochondrial translation"/>
    <property type="evidence" value="ECO:0007669"/>
    <property type="project" value="TreeGrafter"/>
</dbReference>
<dbReference type="GeneID" id="111255535"/>
<evidence type="ECO:0000256" key="11">
    <source>
        <dbReference type="ARBA" id="ARBA00033033"/>
    </source>
</evidence>
<dbReference type="Gene3D" id="1.10.730.10">
    <property type="entry name" value="Isoleucyl-tRNA Synthetase, Domain 1"/>
    <property type="match status" value="1"/>
</dbReference>
<evidence type="ECO:0000256" key="10">
    <source>
        <dbReference type="ARBA" id="ARBA00023146"/>
    </source>
</evidence>
<dbReference type="NCBIfam" id="TIGR00456">
    <property type="entry name" value="argS"/>
    <property type="match status" value="1"/>
</dbReference>
<dbReference type="Proteomes" id="UP000594260">
    <property type="component" value="Unplaced"/>
</dbReference>
<evidence type="ECO:0000256" key="8">
    <source>
        <dbReference type="ARBA" id="ARBA00022840"/>
    </source>
</evidence>
<name>A0A7M7KX49_VARDE</name>
<dbReference type="InParanoid" id="A0A7M7KX49"/>
<keyword evidence="7 15" id="KW-0547">Nucleotide-binding</keyword>
<dbReference type="RefSeq" id="XP_022673335.1">
    <property type="nucleotide sequence ID" value="XM_022817600.1"/>
</dbReference>
<dbReference type="InterPro" id="IPR035684">
    <property type="entry name" value="ArgRS_core"/>
</dbReference>
<protein>
    <recommendedName>
        <fullName evidence="12">Probable arginine--tRNA ligase, mitochondrial</fullName>
        <ecNumber evidence="4">6.1.1.19</ecNumber>
    </recommendedName>
    <alternativeName>
        <fullName evidence="11">Arginyl-tRNA synthetase</fullName>
    </alternativeName>
</protein>
<dbReference type="FunFam" id="1.10.730.10:FF:000006">
    <property type="entry name" value="Arginyl-tRNA synthetase 2, mitochondrial"/>
    <property type="match status" value="1"/>
</dbReference>
<comment type="subunit">
    <text evidence="3">Monomer.</text>
</comment>
<evidence type="ECO:0000256" key="12">
    <source>
        <dbReference type="ARBA" id="ARBA00039495"/>
    </source>
</evidence>
<dbReference type="InterPro" id="IPR009080">
    <property type="entry name" value="tRNAsynth_Ia_anticodon-bd"/>
</dbReference>
<evidence type="ECO:0000256" key="3">
    <source>
        <dbReference type="ARBA" id="ARBA00011245"/>
    </source>
</evidence>
<dbReference type="AlphaFoldDB" id="A0A7M7KX49"/>
<dbReference type="OMA" id="YEFKWER"/>
<comment type="function">
    <text evidence="14">Catalyzes the attachment of arginine to tRNA(Arg) in a two-step reaction: arginine is first activated by ATP to form Arg-AMP and then transferred to the acceptor end of tRNA(Arg).</text>
</comment>
<comment type="similarity">
    <text evidence="2 15">Belongs to the class-I aminoacyl-tRNA synthetase family.</text>
</comment>
<dbReference type="FunFam" id="3.40.50.620:FF:000116">
    <property type="entry name" value="Arginine--tRNA ligase"/>
    <property type="match status" value="1"/>
</dbReference>
<evidence type="ECO:0000256" key="2">
    <source>
        <dbReference type="ARBA" id="ARBA00005594"/>
    </source>
</evidence>
<dbReference type="FunCoup" id="A0A7M7KX49">
    <property type="interactions" value="1432"/>
</dbReference>
<evidence type="ECO:0000256" key="6">
    <source>
        <dbReference type="ARBA" id="ARBA00022598"/>
    </source>
</evidence>
<dbReference type="CTD" id="40929"/>
<dbReference type="PANTHER" id="PTHR11956">
    <property type="entry name" value="ARGINYL-TRNA SYNTHETASE"/>
    <property type="match status" value="1"/>
</dbReference>
<dbReference type="GO" id="GO:0005739">
    <property type="term" value="C:mitochondrion"/>
    <property type="evidence" value="ECO:0007669"/>
    <property type="project" value="TreeGrafter"/>
</dbReference>
<evidence type="ECO:0000256" key="13">
    <source>
        <dbReference type="ARBA" id="ARBA00049339"/>
    </source>
</evidence>
<keyword evidence="18" id="KW-1185">Reference proteome</keyword>
<dbReference type="SUPFAM" id="SSF47323">
    <property type="entry name" value="Anticodon-binding domain of a subclass of class I aminoacyl-tRNA synthetases"/>
    <property type="match status" value="1"/>
</dbReference>
<keyword evidence="6 15" id="KW-0436">Ligase</keyword>